<dbReference type="GO" id="GO:0016787">
    <property type="term" value="F:hydrolase activity"/>
    <property type="evidence" value="ECO:0007669"/>
    <property type="project" value="UniProtKB-KW"/>
</dbReference>
<dbReference type="OrthoDB" id="3190691at2"/>
<dbReference type="InterPro" id="IPR050114">
    <property type="entry name" value="UPF0173_UPF0282_UlaG_hydrolase"/>
</dbReference>
<dbReference type="Proteomes" id="UP000275069">
    <property type="component" value="Chromosome"/>
</dbReference>
<evidence type="ECO:0000313" key="2">
    <source>
        <dbReference type="EMBL" id="AYG02201.1"/>
    </source>
</evidence>
<dbReference type="Gene3D" id="3.60.15.10">
    <property type="entry name" value="Ribonuclease Z/Hydroxyacylglutathione hydrolase-like"/>
    <property type="match status" value="1"/>
</dbReference>
<proteinExistence type="predicted"/>
<dbReference type="EMBL" id="CP032624">
    <property type="protein sequence ID" value="AYG02201.1"/>
    <property type="molecule type" value="Genomic_DNA"/>
</dbReference>
<accession>A0A387BUU4</accession>
<dbReference type="PANTHER" id="PTHR43546:SF3">
    <property type="entry name" value="UPF0173 METAL-DEPENDENT HYDROLASE MJ1163"/>
    <property type="match status" value="1"/>
</dbReference>
<feature type="domain" description="Metallo-beta-lactamase" evidence="1">
    <location>
        <begin position="7"/>
        <end position="175"/>
    </location>
</feature>
<dbReference type="SUPFAM" id="SSF56281">
    <property type="entry name" value="Metallo-hydrolase/oxidoreductase"/>
    <property type="match status" value="1"/>
</dbReference>
<keyword evidence="3" id="KW-1185">Reference proteome</keyword>
<dbReference type="PANTHER" id="PTHR43546">
    <property type="entry name" value="UPF0173 METAL-DEPENDENT HYDROLASE MJ1163-RELATED"/>
    <property type="match status" value="1"/>
</dbReference>
<organism evidence="2 3">
    <name type="scientific">Gryllotalpicola protaetiae</name>
    <dbReference type="NCBI Taxonomy" id="2419771"/>
    <lineage>
        <taxon>Bacteria</taxon>
        <taxon>Bacillati</taxon>
        <taxon>Actinomycetota</taxon>
        <taxon>Actinomycetes</taxon>
        <taxon>Micrococcales</taxon>
        <taxon>Microbacteriaceae</taxon>
        <taxon>Gryllotalpicola</taxon>
    </lineage>
</organism>
<gene>
    <name evidence="2" type="ORF">D7I44_00745</name>
</gene>
<dbReference type="InterPro" id="IPR036866">
    <property type="entry name" value="RibonucZ/Hydroxyglut_hydro"/>
</dbReference>
<reference evidence="2 3" key="1">
    <citation type="submission" date="2018-09" db="EMBL/GenBank/DDBJ databases">
        <title>Genome sequencing of strain 2DFW10M-5.</title>
        <authorList>
            <person name="Heo J."/>
            <person name="Kim S.-J."/>
            <person name="Kwon S.-W."/>
        </authorList>
    </citation>
    <scope>NUCLEOTIDE SEQUENCE [LARGE SCALE GENOMIC DNA]</scope>
    <source>
        <strain evidence="2 3">2DFW10M-5</strain>
    </source>
</reference>
<dbReference type="RefSeq" id="WP_120787735.1">
    <property type="nucleotide sequence ID" value="NZ_CP032624.1"/>
</dbReference>
<dbReference type="InterPro" id="IPR001279">
    <property type="entry name" value="Metallo-B-lactamas"/>
</dbReference>
<name>A0A387BUU4_9MICO</name>
<dbReference type="AlphaFoldDB" id="A0A387BUU4"/>
<sequence>MRITKLEHAAFILEKDGAKLVVDPGSFARPLPDATGVAAIVITHEHADHWDAPHLQAVLDANPAAPIYAPQGVADAASDFDITVVAPGDSVVAGPFELEFFGGTHAVIHSSIPVVDNVGVSVDGGALYYPGDSFAVPDGVEVDVLAAPSSAPWLKVGEAIDFVLAVKPRRAFPTHEMINSDAGKAMAKARIEWAAQQNGGTLLDLTPGASAEL</sequence>
<dbReference type="KEGG" id="gry:D7I44_00745"/>
<keyword evidence="2" id="KW-0378">Hydrolase</keyword>
<dbReference type="SMART" id="SM00849">
    <property type="entry name" value="Lactamase_B"/>
    <property type="match status" value="1"/>
</dbReference>
<evidence type="ECO:0000259" key="1">
    <source>
        <dbReference type="SMART" id="SM00849"/>
    </source>
</evidence>
<evidence type="ECO:0000313" key="3">
    <source>
        <dbReference type="Proteomes" id="UP000275069"/>
    </source>
</evidence>
<dbReference type="Pfam" id="PF13483">
    <property type="entry name" value="Lactamase_B_3"/>
    <property type="match status" value="1"/>
</dbReference>
<protein>
    <submittedName>
        <fullName evidence="2">MBL fold metallo-hydrolase</fullName>
    </submittedName>
</protein>